<evidence type="ECO:0000313" key="8">
    <source>
        <dbReference type="EMBL" id="CUO02474.1"/>
    </source>
</evidence>
<sequence>MDNSREQWGSKLGFILAAVGSAVGLGNIWRFPYVVYENGGGAFLVPYFVAIFTAGIPILILEYGMGHKFRGSTPLSIARANKKWEWLGWWPVVTAFFILSYYSMILSWAMKYFTLSFNKGWGSNTDAFFHNDFLQLTSSPFELGNIIWAVLIGIFLVWGIGWFICYKGVKGGIEKLNKVLLPILIGIMVIIVVRGVTLEGATLGLNKLFTPDWSRLTDPKVWISAYGQVFYSLSLAMGIMMTYSSYLPKKTDINNSAFMTAFANCGFEFLCAIGVFAILGFMATSQGVGIDEVVSSGVGLAFVVFPEVFTAMGSWGTILAVLFFACLVFAGLTSVVSLVEAIASSVIDKTNWERKKVVSGICILGVAMSAIFATGAGLYLLDIIDNFVNCYAIVGVGLLEAILIGWIIKPEVIRNHVNKISYFRIGKWWDFIVKFVTPMMLIIMLVQSLTAEFKNPYAGYPLAATLLYGWAVIGFGIILGLLISKKPWKNKDLNKVDEEEEVAI</sequence>
<evidence type="ECO:0000256" key="2">
    <source>
        <dbReference type="ARBA" id="ARBA00022448"/>
    </source>
</evidence>
<evidence type="ECO:0000256" key="4">
    <source>
        <dbReference type="ARBA" id="ARBA00022989"/>
    </source>
</evidence>
<dbReference type="PROSITE" id="PS50267">
    <property type="entry name" value="NA_NEUROTRAN_SYMP_3"/>
    <property type="match status" value="1"/>
</dbReference>
<evidence type="ECO:0000256" key="5">
    <source>
        <dbReference type="ARBA" id="ARBA00023136"/>
    </source>
</evidence>
<dbReference type="PROSITE" id="PS00610">
    <property type="entry name" value="NA_NEUROTRAN_SYMP_1"/>
    <property type="match status" value="1"/>
</dbReference>
<keyword evidence="5 7" id="KW-0472">Membrane</keyword>
<protein>
    <recommendedName>
        <fullName evidence="6">Transporter</fullName>
    </recommendedName>
</protein>
<feature type="transmembrane region" description="Helical" evidence="7">
    <location>
        <begin position="43"/>
        <end position="65"/>
    </location>
</feature>
<dbReference type="GO" id="GO:0016020">
    <property type="term" value="C:membrane"/>
    <property type="evidence" value="ECO:0007669"/>
    <property type="project" value="UniProtKB-SubCell"/>
</dbReference>
<evidence type="ECO:0000313" key="9">
    <source>
        <dbReference type="Proteomes" id="UP000095594"/>
    </source>
</evidence>
<dbReference type="RefSeq" id="WP_055264228.1">
    <property type="nucleotide sequence ID" value="NZ_CABIXQ010000004.1"/>
</dbReference>
<dbReference type="AlphaFoldDB" id="A0A174BNY8"/>
<dbReference type="PANTHER" id="PTHR42948">
    <property type="entry name" value="TRANSPORTER"/>
    <property type="match status" value="1"/>
</dbReference>
<feature type="transmembrane region" description="Helical" evidence="7">
    <location>
        <begin position="12"/>
        <end position="31"/>
    </location>
</feature>
<feature type="transmembrane region" description="Helical" evidence="7">
    <location>
        <begin position="179"/>
        <end position="205"/>
    </location>
</feature>
<keyword evidence="4 7" id="KW-1133">Transmembrane helix</keyword>
<organism evidence="8 9">
    <name type="scientific">Clostridium disporicum</name>
    <dbReference type="NCBI Taxonomy" id="84024"/>
    <lineage>
        <taxon>Bacteria</taxon>
        <taxon>Bacillati</taxon>
        <taxon>Bacillota</taxon>
        <taxon>Clostridia</taxon>
        <taxon>Eubacteriales</taxon>
        <taxon>Clostridiaceae</taxon>
        <taxon>Clostridium</taxon>
    </lineage>
</organism>
<feature type="transmembrane region" description="Helical" evidence="7">
    <location>
        <begin position="258"/>
        <end position="283"/>
    </location>
</feature>
<evidence type="ECO:0000256" key="7">
    <source>
        <dbReference type="SAM" id="Phobius"/>
    </source>
</evidence>
<feature type="transmembrane region" description="Helical" evidence="7">
    <location>
        <begin position="386"/>
        <end position="408"/>
    </location>
</feature>
<feature type="transmembrane region" description="Helical" evidence="7">
    <location>
        <begin position="458"/>
        <end position="483"/>
    </location>
</feature>
<feature type="transmembrane region" description="Helical" evidence="7">
    <location>
        <begin position="428"/>
        <end position="446"/>
    </location>
</feature>
<gene>
    <name evidence="8" type="ORF">ERS852471_00835</name>
</gene>
<dbReference type="NCBIfam" id="NF037979">
    <property type="entry name" value="Na_transp"/>
    <property type="match status" value="1"/>
</dbReference>
<evidence type="ECO:0000256" key="1">
    <source>
        <dbReference type="ARBA" id="ARBA00004141"/>
    </source>
</evidence>
<dbReference type="Proteomes" id="UP000095594">
    <property type="component" value="Unassembled WGS sequence"/>
</dbReference>
<dbReference type="EMBL" id="CYZX01000004">
    <property type="protein sequence ID" value="CUO02474.1"/>
    <property type="molecule type" value="Genomic_DNA"/>
</dbReference>
<feature type="transmembrane region" description="Helical" evidence="7">
    <location>
        <begin position="357"/>
        <end position="380"/>
    </location>
</feature>
<keyword evidence="6" id="KW-0769">Symport</keyword>
<dbReference type="GO" id="GO:0015293">
    <property type="term" value="F:symporter activity"/>
    <property type="evidence" value="ECO:0007669"/>
    <property type="project" value="UniProtKB-KW"/>
</dbReference>
<dbReference type="CDD" id="cd10334">
    <property type="entry name" value="SLC6sbd_u1"/>
    <property type="match status" value="1"/>
</dbReference>
<dbReference type="PRINTS" id="PR00176">
    <property type="entry name" value="NANEUSMPORT"/>
</dbReference>
<feature type="transmembrane region" description="Helical" evidence="7">
    <location>
        <begin position="315"/>
        <end position="336"/>
    </location>
</feature>
<accession>A0A174BNY8</accession>
<feature type="transmembrane region" description="Helical" evidence="7">
    <location>
        <begin position="146"/>
        <end position="167"/>
    </location>
</feature>
<name>A0A174BNY8_9CLOT</name>
<evidence type="ECO:0000256" key="6">
    <source>
        <dbReference type="RuleBase" id="RU003732"/>
    </source>
</evidence>
<reference evidence="8 9" key="1">
    <citation type="submission" date="2015-09" db="EMBL/GenBank/DDBJ databases">
        <authorList>
            <consortium name="Pathogen Informatics"/>
        </authorList>
    </citation>
    <scope>NUCLEOTIDE SEQUENCE [LARGE SCALE GENOMIC DNA]</scope>
    <source>
        <strain evidence="8 9">2789STDY5834856</strain>
    </source>
</reference>
<comment type="subcellular location">
    <subcellularLocation>
        <location evidence="1">Membrane</location>
        <topology evidence="1">Multi-pass membrane protein</topology>
    </subcellularLocation>
</comment>
<dbReference type="Pfam" id="PF00209">
    <property type="entry name" value="SNF"/>
    <property type="match status" value="2"/>
</dbReference>
<dbReference type="PANTHER" id="PTHR42948:SF1">
    <property type="entry name" value="TRANSPORTER"/>
    <property type="match status" value="1"/>
</dbReference>
<comment type="similarity">
    <text evidence="6">Belongs to the sodium:neurotransmitter symporter (SNF) (TC 2.A.22) family.</text>
</comment>
<evidence type="ECO:0000256" key="3">
    <source>
        <dbReference type="ARBA" id="ARBA00022692"/>
    </source>
</evidence>
<feature type="transmembrane region" description="Helical" evidence="7">
    <location>
        <begin position="86"/>
        <end position="110"/>
    </location>
</feature>
<dbReference type="OrthoDB" id="9762833at2"/>
<dbReference type="InterPro" id="IPR037272">
    <property type="entry name" value="SNS_sf"/>
</dbReference>
<dbReference type="SUPFAM" id="SSF161070">
    <property type="entry name" value="SNF-like"/>
    <property type="match status" value="1"/>
</dbReference>
<proteinExistence type="inferred from homology"/>
<dbReference type="InterPro" id="IPR000175">
    <property type="entry name" value="Na/ntran_symport"/>
</dbReference>
<keyword evidence="2 6" id="KW-0813">Transport</keyword>
<keyword evidence="3 6" id="KW-0812">Transmembrane</keyword>
<feature type="transmembrane region" description="Helical" evidence="7">
    <location>
        <begin position="225"/>
        <end position="246"/>
    </location>
</feature>